<dbReference type="EMBL" id="CAUYUJ010020491">
    <property type="protein sequence ID" value="CAK0898545.1"/>
    <property type="molecule type" value="Genomic_DNA"/>
</dbReference>
<gene>
    <name evidence="2" type="ORF">PCOR1329_LOCUS76376</name>
</gene>
<evidence type="ECO:0000256" key="1">
    <source>
        <dbReference type="SAM" id="MobiDB-lite"/>
    </source>
</evidence>
<organism evidence="2 3">
    <name type="scientific">Prorocentrum cordatum</name>
    <dbReference type="NCBI Taxonomy" id="2364126"/>
    <lineage>
        <taxon>Eukaryota</taxon>
        <taxon>Sar</taxon>
        <taxon>Alveolata</taxon>
        <taxon>Dinophyceae</taxon>
        <taxon>Prorocentrales</taxon>
        <taxon>Prorocentraceae</taxon>
        <taxon>Prorocentrum</taxon>
    </lineage>
</organism>
<evidence type="ECO:0000313" key="2">
    <source>
        <dbReference type="EMBL" id="CAK0898545.1"/>
    </source>
</evidence>
<dbReference type="Proteomes" id="UP001189429">
    <property type="component" value="Unassembled WGS sequence"/>
</dbReference>
<accession>A0ABN9XK46</accession>
<feature type="non-terminal residue" evidence="2">
    <location>
        <position position="769"/>
    </location>
</feature>
<proteinExistence type="predicted"/>
<protein>
    <submittedName>
        <fullName evidence="2">Uncharacterized protein</fullName>
    </submittedName>
</protein>
<reference evidence="2" key="1">
    <citation type="submission" date="2023-10" db="EMBL/GenBank/DDBJ databases">
        <authorList>
            <person name="Chen Y."/>
            <person name="Shah S."/>
            <person name="Dougan E. K."/>
            <person name="Thang M."/>
            <person name="Chan C."/>
        </authorList>
    </citation>
    <scope>NUCLEOTIDE SEQUENCE [LARGE SCALE GENOMIC DNA]</scope>
</reference>
<evidence type="ECO:0000313" key="3">
    <source>
        <dbReference type="Proteomes" id="UP001189429"/>
    </source>
</evidence>
<name>A0ABN9XK46_9DINO</name>
<sequence>MEPDWVPGTQLLVSFVSDPGFRHERVIVWPCHEDSWVVYTGGGDLYVEEEKDSSKVYLMTAGQPPRSLPDDGAKVVQFARFPTDDELRGLIVEARSEVTALRRAEPDRVVPPDPLYFLSEDGRRYPLVRHRLQGKQVGRAAPLGDAAAADGGAGAPPPLAAGPGSSADQKDGAMVGGDQAHRWVISEPGLVWELGTLVAHGRVRARLDDRGVADINGNAVLVQLVPEEEVGDYAAMKASAFELAIRDASGVPTEFGRRVGIVPTEERGAATPVPAAAEWLPTPSLLVVFLPLDAAPLSLPRDVSSAPAVGSLVTGRALEYLVEAEGQMIRADAETQLDRETNGEIEIFTDPLLANSRRRYSTFVKDLRRKGLAGFTREPTEFVGVFFVWGKERASMGMAIDCRRSNQRFVTPPGVDLLSTEGLGRIECEAEKADALPIFLGKADVKDCFHRVLFGSHLSKYFCYPGGMAKDYLWPCALALPMGWTWSLCFAKVANLGMVERAPAVASSRVATDRGPPIVLAPSSSWHYVYVDNVGLLSLDAACVKGALADATEAFDAAGLIMHDISVACETAEALGVTLDGQKRQTLVTHRRYWKVRLGLRGLEVLLGHCAFVGLMCRETLSAWHAVCTFIRERYWAKSDVWDSARRELECFLGLMPLLRSEWDRPWLPQVLSVGASLRGWGIASSRLGASGYLLALAPLLRLASHAQLPPIERGPSDVQEAGVWEMREDFPEIPGGLLRGDWWRLILHGKWAYSEDIQILEARVLVKA</sequence>
<feature type="region of interest" description="Disordered" evidence="1">
    <location>
        <begin position="148"/>
        <end position="174"/>
    </location>
</feature>
<comment type="caution">
    <text evidence="2">The sequence shown here is derived from an EMBL/GenBank/DDBJ whole genome shotgun (WGS) entry which is preliminary data.</text>
</comment>
<keyword evidence="3" id="KW-1185">Reference proteome</keyword>